<keyword evidence="5" id="KW-0378">Hydrolase</keyword>
<dbReference type="GO" id="GO:0046872">
    <property type="term" value="F:metal ion binding"/>
    <property type="evidence" value="ECO:0007669"/>
    <property type="project" value="UniProtKB-KW"/>
</dbReference>
<dbReference type="AlphaFoldDB" id="A0A8S1IQR0"/>
<dbReference type="Proteomes" id="UP000708148">
    <property type="component" value="Unassembled WGS sequence"/>
</dbReference>
<dbReference type="InterPro" id="IPR011765">
    <property type="entry name" value="Pept_M16_N"/>
</dbReference>
<keyword evidence="3" id="KW-0645">Protease</keyword>
<dbReference type="PANTHER" id="PTHR43690">
    <property type="entry name" value="NARDILYSIN"/>
    <property type="match status" value="1"/>
</dbReference>
<keyword evidence="4" id="KW-0479">Metal-binding</keyword>
<evidence type="ECO:0000259" key="10">
    <source>
        <dbReference type="Pfam" id="PF05193"/>
    </source>
</evidence>
<proteinExistence type="inferred from homology"/>
<dbReference type="GO" id="GO:0005739">
    <property type="term" value="C:mitochondrion"/>
    <property type="evidence" value="ECO:0007669"/>
    <property type="project" value="TreeGrafter"/>
</dbReference>
<sequence length="693" mass="78008">MAATISVDDIPKPKTDQRLYRWLRLGNGLRAVVVQDEEAVFAAACAEVGVGYFDDPEDLPGLAHFVEHAVHLGTGRYPDERGYKQFLASRGGKSNATTGKTETRFHFEVQNEHLKEALDRLSRFFIDPLFLPEALDREVLNVDSEYSKRSNSDAVKLLNLQRSVGPAPLNRFGTGSVTTLRDKPKELGINVPEVLKQWHKQGCLGDNLTLAVISPHSLDDVEQWVLESFSLVPPRTGEWAPSPFETNVTDAKAWGLRYYEVAPLRELRTLDLVWFIPYGVHTENRCKPWRWVGHHVGHEGDGSAASHLKRKGLIQSLVAGIGEEVRRGAGFMLWHCKMQLTEKGLDHVQEIVATVYESIEILRRLPPAACQTTYTELQEIEQIRFDYKSREQPVNYALALALNVRHYEASDLLTGPALLQEYAEPSLKTFLSFLVPEYMSVFVVSKRFEGTTTAIEANYRAKYSQMTMPTDLYDLINDIRSGCHHDTGLRLVDACWAIPHDLSLRPVASPETTWSDPPKVVRDSSATRLWYRHDATFGIPKASLHIHLVSPFPAASTPNAVAARLFARVVTDVLLPTAYSAEIVSTHWSLTVVATGMHIQFFGFNETLVRLVPIVMAKLTNLSRHEIEDRYRSWTMAESECVVVVTLPRRYTFGQFRSDVILECSACKIATLRGLNLVVASLFSAFATHVWHF</sequence>
<evidence type="ECO:0000256" key="5">
    <source>
        <dbReference type="ARBA" id="ARBA00022801"/>
    </source>
</evidence>
<name>A0A8S1IQR0_9CHLO</name>
<evidence type="ECO:0000256" key="2">
    <source>
        <dbReference type="ARBA" id="ARBA00007261"/>
    </source>
</evidence>
<dbReference type="GO" id="GO:0051603">
    <property type="term" value="P:proteolysis involved in protein catabolic process"/>
    <property type="evidence" value="ECO:0007669"/>
    <property type="project" value="TreeGrafter"/>
</dbReference>
<feature type="domain" description="Peptidase M16 C-terminal" evidence="10">
    <location>
        <begin position="192"/>
        <end position="364"/>
    </location>
</feature>
<dbReference type="Pfam" id="PF05193">
    <property type="entry name" value="Peptidase_M16_C"/>
    <property type="match status" value="1"/>
</dbReference>
<comment type="caution">
    <text evidence="12">The sequence shown here is derived from an EMBL/GenBank/DDBJ whole genome shotgun (WGS) entry which is preliminary data.</text>
</comment>
<dbReference type="PANTHER" id="PTHR43690:SF18">
    <property type="entry name" value="INSULIN-DEGRADING ENZYME-RELATED"/>
    <property type="match status" value="1"/>
</dbReference>
<evidence type="ECO:0000256" key="7">
    <source>
        <dbReference type="ARBA" id="ARBA00023049"/>
    </source>
</evidence>
<evidence type="ECO:0000313" key="12">
    <source>
        <dbReference type="EMBL" id="CAD7697481.1"/>
    </source>
</evidence>
<organism evidence="12 13">
    <name type="scientific">Ostreobium quekettii</name>
    <dbReference type="NCBI Taxonomy" id="121088"/>
    <lineage>
        <taxon>Eukaryota</taxon>
        <taxon>Viridiplantae</taxon>
        <taxon>Chlorophyta</taxon>
        <taxon>core chlorophytes</taxon>
        <taxon>Ulvophyceae</taxon>
        <taxon>TCBD clade</taxon>
        <taxon>Bryopsidales</taxon>
        <taxon>Ostreobineae</taxon>
        <taxon>Ostreobiaceae</taxon>
        <taxon>Ostreobium</taxon>
    </lineage>
</organism>
<dbReference type="InterPro" id="IPR001431">
    <property type="entry name" value="Pept_M16_Zn_BS"/>
</dbReference>
<dbReference type="FunFam" id="3.30.830.10:FF:000012">
    <property type="entry name" value="Protease 3"/>
    <property type="match status" value="1"/>
</dbReference>
<evidence type="ECO:0000313" key="13">
    <source>
        <dbReference type="Proteomes" id="UP000708148"/>
    </source>
</evidence>
<protein>
    <submittedName>
        <fullName evidence="12">Uncharacterized protein</fullName>
    </submittedName>
</protein>
<dbReference type="GO" id="GO:0004222">
    <property type="term" value="F:metalloendopeptidase activity"/>
    <property type="evidence" value="ECO:0007669"/>
    <property type="project" value="InterPro"/>
</dbReference>
<evidence type="ECO:0000259" key="9">
    <source>
        <dbReference type="Pfam" id="PF00675"/>
    </source>
</evidence>
<gene>
    <name evidence="12" type="ORF">OSTQU699_LOCUS2842</name>
</gene>
<comment type="similarity">
    <text evidence="2 8">Belongs to the peptidase M16 family.</text>
</comment>
<keyword evidence="7" id="KW-0482">Metalloprotease</keyword>
<feature type="domain" description="Peptidase M16 middle/third" evidence="11">
    <location>
        <begin position="385"/>
        <end position="625"/>
    </location>
</feature>
<evidence type="ECO:0000256" key="6">
    <source>
        <dbReference type="ARBA" id="ARBA00022833"/>
    </source>
</evidence>
<accession>A0A8S1IQR0</accession>
<dbReference type="InterPro" id="IPR011249">
    <property type="entry name" value="Metalloenz_LuxS/M16"/>
</dbReference>
<comment type="cofactor">
    <cofactor evidence="1">
        <name>Zn(2+)</name>
        <dbReference type="ChEBI" id="CHEBI:29105"/>
    </cofactor>
</comment>
<reference evidence="12" key="1">
    <citation type="submission" date="2020-12" db="EMBL/GenBank/DDBJ databases">
        <authorList>
            <person name="Iha C."/>
        </authorList>
    </citation>
    <scope>NUCLEOTIDE SEQUENCE</scope>
</reference>
<dbReference type="EMBL" id="CAJHUC010000665">
    <property type="protein sequence ID" value="CAD7697481.1"/>
    <property type="molecule type" value="Genomic_DNA"/>
</dbReference>
<evidence type="ECO:0000256" key="4">
    <source>
        <dbReference type="ARBA" id="ARBA00022723"/>
    </source>
</evidence>
<dbReference type="FunFam" id="3.30.830.10:FF:000005">
    <property type="entry name" value="nardilysin isoform X1"/>
    <property type="match status" value="1"/>
</dbReference>
<evidence type="ECO:0000256" key="8">
    <source>
        <dbReference type="RuleBase" id="RU004447"/>
    </source>
</evidence>
<keyword evidence="13" id="KW-1185">Reference proteome</keyword>
<feature type="domain" description="Peptidase M16 N-terminal" evidence="9">
    <location>
        <begin position="32"/>
        <end position="152"/>
    </location>
</feature>
<keyword evidence="6" id="KW-0862">Zinc</keyword>
<dbReference type="Gene3D" id="3.30.830.10">
    <property type="entry name" value="Metalloenzyme, LuxS/M16 peptidase-like"/>
    <property type="match status" value="3"/>
</dbReference>
<dbReference type="InterPro" id="IPR007863">
    <property type="entry name" value="Peptidase_M16_C"/>
</dbReference>
<dbReference type="SUPFAM" id="SSF63411">
    <property type="entry name" value="LuxS/MPP-like metallohydrolase"/>
    <property type="match status" value="3"/>
</dbReference>
<dbReference type="GO" id="GO:0005829">
    <property type="term" value="C:cytosol"/>
    <property type="evidence" value="ECO:0007669"/>
    <property type="project" value="TreeGrafter"/>
</dbReference>
<evidence type="ECO:0000256" key="1">
    <source>
        <dbReference type="ARBA" id="ARBA00001947"/>
    </source>
</evidence>
<dbReference type="Pfam" id="PF00675">
    <property type="entry name" value="Peptidase_M16"/>
    <property type="match status" value="1"/>
</dbReference>
<dbReference type="InterPro" id="IPR032632">
    <property type="entry name" value="Peptidase_M16_M"/>
</dbReference>
<dbReference type="InterPro" id="IPR050626">
    <property type="entry name" value="Peptidase_M16"/>
</dbReference>
<evidence type="ECO:0000256" key="3">
    <source>
        <dbReference type="ARBA" id="ARBA00022670"/>
    </source>
</evidence>
<dbReference type="Pfam" id="PF16187">
    <property type="entry name" value="Peptidase_M16_M"/>
    <property type="match status" value="1"/>
</dbReference>
<dbReference type="OrthoDB" id="952271at2759"/>
<evidence type="ECO:0000259" key="11">
    <source>
        <dbReference type="Pfam" id="PF16187"/>
    </source>
</evidence>
<dbReference type="PROSITE" id="PS00143">
    <property type="entry name" value="INSULINASE"/>
    <property type="match status" value="1"/>
</dbReference>
<dbReference type="GO" id="GO:0043171">
    <property type="term" value="P:peptide catabolic process"/>
    <property type="evidence" value="ECO:0007669"/>
    <property type="project" value="TreeGrafter"/>
</dbReference>